<proteinExistence type="predicted"/>
<organism evidence="2 3">
    <name type="scientific">Bodo saltans</name>
    <name type="common">Flagellated protozoan</name>
    <dbReference type="NCBI Taxonomy" id="75058"/>
    <lineage>
        <taxon>Eukaryota</taxon>
        <taxon>Discoba</taxon>
        <taxon>Euglenozoa</taxon>
        <taxon>Kinetoplastea</taxon>
        <taxon>Metakinetoplastina</taxon>
        <taxon>Eubodonida</taxon>
        <taxon>Bodonidae</taxon>
        <taxon>Bodo</taxon>
    </lineage>
</organism>
<protein>
    <submittedName>
        <fullName evidence="2">Uncharacterized protein</fullName>
    </submittedName>
</protein>
<dbReference type="AlphaFoldDB" id="A0A0S4IYF1"/>
<sequence length="276" mass="29886">MPPALHSMKTSTISAKKVISLHNFKKPESAASKPPDALPSTTKTAIVPPSTNIKKTTHETIRVKPAPKPQATLTIAPIKKRQVAMPTASSSTASSASVKRPQPMSKRPARLVVKKKVIAAPKKANNKKLTESLAALTNMCDAVALMMRARTHMQADENCATTLKKNSSQPTPTKRLSICQWWEAPLAMFHRSSGELLSSNLSDGIAELSPQESLVPASRLRLKDFFVHSAFPGYHVATAFHTASATKEYEARLSLLRHSVPPLTLPDDGTDDVITS</sequence>
<feature type="compositionally biased region" description="Low complexity" evidence="1">
    <location>
        <begin position="87"/>
        <end position="97"/>
    </location>
</feature>
<evidence type="ECO:0000313" key="3">
    <source>
        <dbReference type="Proteomes" id="UP000051952"/>
    </source>
</evidence>
<dbReference type="VEuPathDB" id="TriTrypDB:BSAL_69395"/>
<feature type="region of interest" description="Disordered" evidence="1">
    <location>
        <begin position="81"/>
        <end position="109"/>
    </location>
</feature>
<evidence type="ECO:0000256" key="1">
    <source>
        <dbReference type="SAM" id="MobiDB-lite"/>
    </source>
</evidence>
<name>A0A0S4IYF1_BODSA</name>
<keyword evidence="3" id="KW-1185">Reference proteome</keyword>
<accession>A0A0S4IYF1</accession>
<feature type="region of interest" description="Disordered" evidence="1">
    <location>
        <begin position="26"/>
        <end position="45"/>
    </location>
</feature>
<dbReference type="Proteomes" id="UP000051952">
    <property type="component" value="Unassembled WGS sequence"/>
</dbReference>
<evidence type="ECO:0000313" key="2">
    <source>
        <dbReference type="EMBL" id="CUG00839.1"/>
    </source>
</evidence>
<reference evidence="3" key="1">
    <citation type="submission" date="2015-09" db="EMBL/GenBank/DDBJ databases">
        <authorList>
            <consortium name="Pathogen Informatics"/>
        </authorList>
    </citation>
    <scope>NUCLEOTIDE SEQUENCE [LARGE SCALE GENOMIC DNA]</scope>
    <source>
        <strain evidence="3">Lake Konstanz</strain>
    </source>
</reference>
<gene>
    <name evidence="2" type="ORF">BSAL_69395</name>
</gene>
<dbReference type="EMBL" id="CYKH01000489">
    <property type="protein sequence ID" value="CUG00839.1"/>
    <property type="molecule type" value="Genomic_DNA"/>
</dbReference>